<dbReference type="Gramene" id="TuG1812G0600001128.01.T01">
    <property type="protein sequence ID" value="TuG1812G0600001128.01.T01"/>
    <property type="gene ID" value="TuG1812G0600001128.01"/>
</dbReference>
<feature type="region of interest" description="Disordered" evidence="1">
    <location>
        <begin position="199"/>
        <end position="263"/>
    </location>
</feature>
<name>A0A8R7UQL4_TRIUA</name>
<evidence type="ECO:0000313" key="2">
    <source>
        <dbReference type="EnsemblPlants" id="TuG1812G0600001128.01.T01"/>
    </source>
</evidence>
<reference evidence="2" key="2">
    <citation type="submission" date="2018-03" db="EMBL/GenBank/DDBJ databases">
        <title>The Triticum urartu genome reveals the dynamic nature of wheat genome evolution.</title>
        <authorList>
            <person name="Ling H."/>
            <person name="Ma B."/>
            <person name="Shi X."/>
            <person name="Liu H."/>
            <person name="Dong L."/>
            <person name="Sun H."/>
            <person name="Cao Y."/>
            <person name="Gao Q."/>
            <person name="Zheng S."/>
            <person name="Li Y."/>
            <person name="Yu Y."/>
            <person name="Du H."/>
            <person name="Qi M."/>
            <person name="Li Y."/>
            <person name="Yu H."/>
            <person name="Cui Y."/>
            <person name="Wang N."/>
            <person name="Chen C."/>
            <person name="Wu H."/>
            <person name="Zhao Y."/>
            <person name="Zhang J."/>
            <person name="Li Y."/>
            <person name="Zhou W."/>
            <person name="Zhang B."/>
            <person name="Hu W."/>
            <person name="Eijk M."/>
            <person name="Tang J."/>
            <person name="Witsenboer H."/>
            <person name="Zhao S."/>
            <person name="Li Z."/>
            <person name="Zhang A."/>
            <person name="Wang D."/>
            <person name="Liang C."/>
        </authorList>
    </citation>
    <scope>NUCLEOTIDE SEQUENCE [LARGE SCALE GENOMIC DNA]</scope>
    <source>
        <strain evidence="2">cv. G1812</strain>
    </source>
</reference>
<feature type="compositionally biased region" description="Gly residues" evidence="1">
    <location>
        <begin position="129"/>
        <end position="138"/>
    </location>
</feature>
<accession>A0A8R7UQL4</accession>
<dbReference type="EnsemblPlants" id="TuG1812G0600001128.01.T01">
    <property type="protein sequence ID" value="TuG1812G0600001128.01.T01"/>
    <property type="gene ID" value="TuG1812G0600001128.01"/>
</dbReference>
<dbReference type="AlphaFoldDB" id="A0A8R7UQL4"/>
<feature type="compositionally biased region" description="Basic residues" evidence="1">
    <location>
        <begin position="254"/>
        <end position="263"/>
    </location>
</feature>
<reference evidence="3" key="1">
    <citation type="journal article" date="2013" name="Nature">
        <title>Draft genome of the wheat A-genome progenitor Triticum urartu.</title>
        <authorList>
            <person name="Ling H.Q."/>
            <person name="Zhao S."/>
            <person name="Liu D."/>
            <person name="Wang J."/>
            <person name="Sun H."/>
            <person name="Zhang C."/>
            <person name="Fan H."/>
            <person name="Li D."/>
            <person name="Dong L."/>
            <person name="Tao Y."/>
            <person name="Gao C."/>
            <person name="Wu H."/>
            <person name="Li Y."/>
            <person name="Cui Y."/>
            <person name="Guo X."/>
            <person name="Zheng S."/>
            <person name="Wang B."/>
            <person name="Yu K."/>
            <person name="Liang Q."/>
            <person name="Yang W."/>
            <person name="Lou X."/>
            <person name="Chen J."/>
            <person name="Feng M."/>
            <person name="Jian J."/>
            <person name="Zhang X."/>
            <person name="Luo G."/>
            <person name="Jiang Y."/>
            <person name="Liu J."/>
            <person name="Wang Z."/>
            <person name="Sha Y."/>
            <person name="Zhang B."/>
            <person name="Wu H."/>
            <person name="Tang D."/>
            <person name="Shen Q."/>
            <person name="Xue P."/>
            <person name="Zou S."/>
            <person name="Wang X."/>
            <person name="Liu X."/>
            <person name="Wang F."/>
            <person name="Yang Y."/>
            <person name="An X."/>
            <person name="Dong Z."/>
            <person name="Zhang K."/>
            <person name="Zhang X."/>
            <person name="Luo M.C."/>
            <person name="Dvorak J."/>
            <person name="Tong Y."/>
            <person name="Wang J."/>
            <person name="Yang H."/>
            <person name="Li Z."/>
            <person name="Wang D."/>
            <person name="Zhang A."/>
            <person name="Wang J."/>
        </authorList>
    </citation>
    <scope>NUCLEOTIDE SEQUENCE</scope>
    <source>
        <strain evidence="3">cv. G1812</strain>
    </source>
</reference>
<keyword evidence="3" id="KW-1185">Reference proteome</keyword>
<reference evidence="2" key="3">
    <citation type="submission" date="2022-06" db="UniProtKB">
        <authorList>
            <consortium name="EnsemblPlants"/>
        </authorList>
    </citation>
    <scope>IDENTIFICATION</scope>
</reference>
<evidence type="ECO:0000313" key="3">
    <source>
        <dbReference type="Proteomes" id="UP000015106"/>
    </source>
</evidence>
<sequence>MQSVNSWLLSFSCTAKMEGTRAGIKKQTKAGAMSTSQLLLYFLLTTSAEGGSTEQASKALEMNKLQNPVLVLTSSSTSRGPQAAAHEKGISGQQHEQGRSSKLRRSSRRGSSLRSRIAKELEDELEGARGPGAAGARGPGARDPGARGSWPAAAQALRGRRGYRRRRSWAAEEHVLCGDGASRAAQVLGGGGASRAARVLGRGGARPVRQRSKQGGAGPGRRRSTSCAVTEQVGRRRSWADDWPWRRAPATGGGRRKKTRPVW</sequence>
<protein>
    <submittedName>
        <fullName evidence="2">Uncharacterized protein</fullName>
    </submittedName>
</protein>
<dbReference type="Proteomes" id="UP000015106">
    <property type="component" value="Chromosome 6"/>
</dbReference>
<organism evidence="2 3">
    <name type="scientific">Triticum urartu</name>
    <name type="common">Red wild einkorn</name>
    <name type="synonym">Crithodium urartu</name>
    <dbReference type="NCBI Taxonomy" id="4572"/>
    <lineage>
        <taxon>Eukaryota</taxon>
        <taxon>Viridiplantae</taxon>
        <taxon>Streptophyta</taxon>
        <taxon>Embryophyta</taxon>
        <taxon>Tracheophyta</taxon>
        <taxon>Spermatophyta</taxon>
        <taxon>Magnoliopsida</taxon>
        <taxon>Liliopsida</taxon>
        <taxon>Poales</taxon>
        <taxon>Poaceae</taxon>
        <taxon>BOP clade</taxon>
        <taxon>Pooideae</taxon>
        <taxon>Triticodae</taxon>
        <taxon>Triticeae</taxon>
        <taxon>Triticinae</taxon>
        <taxon>Triticum</taxon>
    </lineage>
</organism>
<feature type="region of interest" description="Disordered" evidence="1">
    <location>
        <begin position="75"/>
        <end position="152"/>
    </location>
</feature>
<feature type="compositionally biased region" description="Low complexity" evidence="1">
    <location>
        <begin position="139"/>
        <end position="152"/>
    </location>
</feature>
<evidence type="ECO:0000256" key="1">
    <source>
        <dbReference type="SAM" id="MobiDB-lite"/>
    </source>
</evidence>
<proteinExistence type="predicted"/>